<dbReference type="EMBL" id="CP022374">
    <property type="protein sequence ID" value="ASL40877.1"/>
    <property type="molecule type" value="Genomic_DNA"/>
</dbReference>
<proteinExistence type="predicted"/>
<accession>A0ABC8CFI7</accession>
<gene>
    <name evidence="1" type="ORF">CBI36_10915</name>
</gene>
<sequence length="200" mass="22754">MNGVDVDCRNHRYTGRWQQSSDDGLVSFASRAIVHSDSLWPTAPFHNLFHAADHPIGRQRKINLNHQSFTIEVIQDVQEPKSRFIHQTVRHEIHGPGPVWNIWDRRLLFRLFANKAPTQFNPQVEFQIPINPINPLMVPEMSLHIVQIQETQTKSPSPMSLCQSRQQIGNPVILLCQSWTIAKAGLGYLKNPTGQCNAAP</sequence>
<dbReference type="Proteomes" id="UP000198285">
    <property type="component" value="Chromosome"/>
</dbReference>
<dbReference type="AlphaFoldDB" id="A0ABC8CFI7"/>
<evidence type="ECO:0000313" key="1">
    <source>
        <dbReference type="EMBL" id="ASL40877.1"/>
    </source>
</evidence>
<organism evidence="1 2">
    <name type="scientific">Acetobacter oryzifermentans</name>
    <dbReference type="NCBI Taxonomy" id="1633874"/>
    <lineage>
        <taxon>Bacteria</taxon>
        <taxon>Pseudomonadati</taxon>
        <taxon>Pseudomonadota</taxon>
        <taxon>Alphaproteobacteria</taxon>
        <taxon>Acetobacterales</taxon>
        <taxon>Acetobacteraceae</taxon>
        <taxon>Acetobacter</taxon>
    </lineage>
</organism>
<reference evidence="1 2" key="1">
    <citation type="submission" date="2017-05" db="EMBL/GenBank/DDBJ databases">
        <title>The gut commensal microbiome of Drosophila is modified by the endosymbiont Wolbachia.</title>
        <authorList>
            <person name="Simhadri R.K."/>
            <person name="Guo R."/>
            <person name="Fast E.M."/>
            <person name="Schultz M.J."/>
            <person name="Vaisman N."/>
            <person name="Slatko B."/>
            <person name="Frydman H.M."/>
        </authorList>
    </citation>
    <scope>NUCLEOTIDE SEQUENCE [LARGE SCALE GENOMIC DNA]</scope>
    <source>
        <strain evidence="2">dm</strain>
    </source>
</reference>
<protein>
    <submittedName>
        <fullName evidence="1">Uncharacterized protein</fullName>
    </submittedName>
</protein>
<evidence type="ECO:0000313" key="2">
    <source>
        <dbReference type="Proteomes" id="UP000198285"/>
    </source>
</evidence>
<name>A0ABC8CFI7_9PROT</name>